<dbReference type="Proteomes" id="UP000239406">
    <property type="component" value="Unassembled WGS sequence"/>
</dbReference>
<keyword evidence="1" id="KW-0732">Signal</keyword>
<keyword evidence="3" id="KW-1185">Reference proteome</keyword>
<reference evidence="2 3" key="1">
    <citation type="submission" date="2018-02" db="EMBL/GenBank/DDBJ databases">
        <title>Reclassifiation of [Polyangium] brachysporum DSM 7029 as Guopingzhaonella breviflexa gen. nov., sp. nov., a member of the family Comamonadaceae.</title>
        <authorList>
            <person name="Tang B."/>
        </authorList>
    </citation>
    <scope>NUCLEOTIDE SEQUENCE [LARGE SCALE GENOMIC DNA]</scope>
    <source>
        <strain evidence="2 3">DSM 15344</strain>
    </source>
</reference>
<name>A0A2S5T017_9BURK</name>
<dbReference type="InterPro" id="IPR038696">
    <property type="entry name" value="IalB_sf"/>
</dbReference>
<evidence type="ECO:0000313" key="3">
    <source>
        <dbReference type="Proteomes" id="UP000239406"/>
    </source>
</evidence>
<feature type="chain" id="PRO_5015759268" evidence="1">
    <location>
        <begin position="40"/>
        <end position="189"/>
    </location>
</feature>
<dbReference type="AlphaFoldDB" id="A0A2S5T017"/>
<accession>A0A2S5T017</accession>
<feature type="signal peptide" evidence="1">
    <location>
        <begin position="1"/>
        <end position="39"/>
    </location>
</feature>
<sequence length="189" mass="20074">MARPPKDPHMPRSLARIKAVLILLAAATAMLLPSLPAAAQDNTPTPQATTATYRDWTVRCDHLPQTPPRRVCEVVQAVRANDGQAFLAQVVIGKPAPDQPTKLIVQLPAGVWLPANVTLTAPSGESATATFTRCMQLCVADADIAQPLVDALKAATEPARLTFQDGNRRPIELPISLNGFTAAMNAAAE</sequence>
<dbReference type="InterPro" id="IPR010642">
    <property type="entry name" value="Invasion_prot_B"/>
</dbReference>
<dbReference type="Gene3D" id="2.60.40.1880">
    <property type="entry name" value="Invasion associated locus B (IalB) protein"/>
    <property type="match status" value="1"/>
</dbReference>
<evidence type="ECO:0000256" key="1">
    <source>
        <dbReference type="SAM" id="SignalP"/>
    </source>
</evidence>
<dbReference type="EMBL" id="PSNY01000034">
    <property type="protein sequence ID" value="PPE68310.1"/>
    <property type="molecule type" value="Genomic_DNA"/>
</dbReference>
<gene>
    <name evidence="2" type="ORF">C1702_17855</name>
</gene>
<organism evidence="2 3">
    <name type="scientific">Caldimonas thermodepolymerans</name>
    <dbReference type="NCBI Taxonomy" id="215580"/>
    <lineage>
        <taxon>Bacteria</taxon>
        <taxon>Pseudomonadati</taxon>
        <taxon>Pseudomonadota</taxon>
        <taxon>Betaproteobacteria</taxon>
        <taxon>Burkholderiales</taxon>
        <taxon>Sphaerotilaceae</taxon>
        <taxon>Caldimonas</taxon>
    </lineage>
</organism>
<dbReference type="Pfam" id="PF06776">
    <property type="entry name" value="IalB"/>
    <property type="match status" value="1"/>
</dbReference>
<evidence type="ECO:0000313" key="2">
    <source>
        <dbReference type="EMBL" id="PPE68310.1"/>
    </source>
</evidence>
<comment type="caution">
    <text evidence="2">The sequence shown here is derived from an EMBL/GenBank/DDBJ whole genome shotgun (WGS) entry which is preliminary data.</text>
</comment>
<protein>
    <submittedName>
        <fullName evidence="2">Invasion-associated locus B family protein</fullName>
    </submittedName>
</protein>
<proteinExistence type="predicted"/>